<dbReference type="EMBL" id="EF081826">
    <property type="protein sequence ID" value="ABK21207.1"/>
    <property type="molecule type" value="mRNA"/>
</dbReference>
<evidence type="ECO:0000313" key="1">
    <source>
        <dbReference type="EMBL" id="ABK21207.1"/>
    </source>
</evidence>
<protein>
    <submittedName>
        <fullName evidence="1">Uncharacterized protein</fullName>
    </submittedName>
</protein>
<dbReference type="PANTHER" id="PTHR37203:SF3">
    <property type="entry name" value="SLR0975 PROTEIN"/>
    <property type="match status" value="1"/>
</dbReference>
<proteinExistence type="evidence at transcript level"/>
<name>A9NKP6_PICSI</name>
<sequence length="383" mass="42680">MTDLVLSVHPTIASKFNQTDCLCPQKRTLGLRAPKFRVFPSTFSGKPCIIHLHGHSRRIQTVTQAGAARITRITSVKDRELRMVLELASDAELCELCDILYGRSILSPLLKSVTYRDGPQDILVQLDDQEAREALIERLESRFLFLAADARATLSGRRPSYHKVLLQVRKKLNVPCSAKLSTEDMEAEIFLHLLQDYSSKPKRPIKFSWTDRISHVNRIESKQQGHGQWQGYISAAVKLGAEELFSVILKGGSAMTVSKIQHVLARRVSGKMLLEAAKYQLAKEMLKQGGQAAATKLETHVALLAARQGFACAASSYVALRSMMMLLGPLLWGTFLADIVIRAAGTDYARVVRAIYAFAQIRLTRTYGWTASKHQLGVHVVKI</sequence>
<organism evidence="1">
    <name type="scientific">Picea sitchensis</name>
    <name type="common">Sitka spruce</name>
    <name type="synonym">Pinus sitchensis</name>
    <dbReference type="NCBI Taxonomy" id="3332"/>
    <lineage>
        <taxon>Eukaryota</taxon>
        <taxon>Viridiplantae</taxon>
        <taxon>Streptophyta</taxon>
        <taxon>Embryophyta</taxon>
        <taxon>Tracheophyta</taxon>
        <taxon>Spermatophyta</taxon>
        <taxon>Pinopsida</taxon>
        <taxon>Pinidae</taxon>
        <taxon>Conifers I</taxon>
        <taxon>Pinales</taxon>
        <taxon>Pinaceae</taxon>
        <taxon>Picea</taxon>
    </lineage>
</organism>
<dbReference type="PANTHER" id="PTHR37203">
    <property type="match status" value="1"/>
</dbReference>
<reference evidence="1" key="1">
    <citation type="journal article" date="2008" name="BMC Genomics">
        <title>A conifer genomics resource of 200,000 spruce (Picea spp.) ESTs and 6,464 high-quality, sequence-finished full-length cDNAs for Sitka spruce (Picea sitchensis).</title>
        <authorList>
            <person name="Ralph S.G."/>
            <person name="Chun H.J."/>
            <person name="Kolosova N."/>
            <person name="Cooper D."/>
            <person name="Oddy C."/>
            <person name="Ritland C.E."/>
            <person name="Kirkpatrick R."/>
            <person name="Moore R."/>
            <person name="Barber S."/>
            <person name="Holt R.A."/>
            <person name="Jones S.J."/>
            <person name="Marra M.A."/>
            <person name="Douglas C.J."/>
            <person name="Ritland K."/>
            <person name="Bohlmann J."/>
        </authorList>
    </citation>
    <scope>NUCLEOTIDE SEQUENCE</scope>
    <source>
        <tissue evidence="1">Green portion of the leader tissue</tissue>
    </source>
</reference>
<dbReference type="AlphaFoldDB" id="A9NKP6"/>
<accession>A9NKP6</accession>